<evidence type="ECO:0000313" key="1">
    <source>
        <dbReference type="EMBL" id="GAA1250846.1"/>
    </source>
</evidence>
<dbReference type="EMBL" id="BAAALN010000018">
    <property type="protein sequence ID" value="GAA1250846.1"/>
    <property type="molecule type" value="Genomic_DNA"/>
</dbReference>
<accession>A0ABP4H5I8</accession>
<keyword evidence="2" id="KW-1185">Reference proteome</keyword>
<name>A0ABP4H5I8_9PSEU</name>
<sequence length="110" mass="11682">MAPRVNTRAAGVDESATPELTYLIRVFGSRALVLGWGYLRSDDSGRRRWRRLNLLMGVCDTADGPAHVVRGDIRRGAAIGLTAATGAYATLGVVGVLADRRAATAGSSRR</sequence>
<dbReference type="RefSeq" id="WP_253864157.1">
    <property type="nucleotide sequence ID" value="NZ_BAAALN010000018.1"/>
</dbReference>
<reference evidence="2" key="1">
    <citation type="journal article" date="2019" name="Int. J. Syst. Evol. Microbiol.">
        <title>The Global Catalogue of Microorganisms (GCM) 10K type strain sequencing project: providing services to taxonomists for standard genome sequencing and annotation.</title>
        <authorList>
            <consortium name="The Broad Institute Genomics Platform"/>
            <consortium name="The Broad Institute Genome Sequencing Center for Infectious Disease"/>
            <person name="Wu L."/>
            <person name="Ma J."/>
        </authorList>
    </citation>
    <scope>NUCLEOTIDE SEQUENCE [LARGE SCALE GENOMIC DNA]</scope>
    <source>
        <strain evidence="2">JCM 13023</strain>
    </source>
</reference>
<comment type="caution">
    <text evidence="1">The sequence shown here is derived from an EMBL/GenBank/DDBJ whole genome shotgun (WGS) entry which is preliminary data.</text>
</comment>
<organism evidence="1 2">
    <name type="scientific">Prauserella halophila</name>
    <dbReference type="NCBI Taxonomy" id="185641"/>
    <lineage>
        <taxon>Bacteria</taxon>
        <taxon>Bacillati</taxon>
        <taxon>Actinomycetota</taxon>
        <taxon>Actinomycetes</taxon>
        <taxon>Pseudonocardiales</taxon>
        <taxon>Pseudonocardiaceae</taxon>
        <taxon>Prauserella</taxon>
    </lineage>
</organism>
<dbReference type="Proteomes" id="UP001500653">
    <property type="component" value="Unassembled WGS sequence"/>
</dbReference>
<protein>
    <submittedName>
        <fullName evidence="1">Uncharacterized protein</fullName>
    </submittedName>
</protein>
<proteinExistence type="predicted"/>
<evidence type="ECO:0000313" key="2">
    <source>
        <dbReference type="Proteomes" id="UP001500653"/>
    </source>
</evidence>
<gene>
    <name evidence="1" type="ORF">GCM10009676_42010</name>
</gene>